<dbReference type="AlphaFoldDB" id="K0TIN9"/>
<accession>K0TIN9</accession>
<protein>
    <submittedName>
        <fullName evidence="2">Uncharacterized protein</fullName>
    </submittedName>
</protein>
<dbReference type="Proteomes" id="UP000266841">
    <property type="component" value="Unassembled WGS sequence"/>
</dbReference>
<reference evidence="2 3" key="1">
    <citation type="journal article" date="2012" name="Genome Biol.">
        <title>Genome and low-iron response of an oceanic diatom adapted to chronic iron limitation.</title>
        <authorList>
            <person name="Lommer M."/>
            <person name="Specht M."/>
            <person name="Roy A.S."/>
            <person name="Kraemer L."/>
            <person name="Andreson R."/>
            <person name="Gutowska M.A."/>
            <person name="Wolf J."/>
            <person name="Bergner S.V."/>
            <person name="Schilhabel M.B."/>
            <person name="Klostermeier U.C."/>
            <person name="Beiko R.G."/>
            <person name="Rosenstiel P."/>
            <person name="Hippler M."/>
            <person name="Laroche J."/>
        </authorList>
    </citation>
    <scope>NUCLEOTIDE SEQUENCE [LARGE SCALE GENOMIC DNA]</scope>
    <source>
        <strain evidence="2 3">CCMP1005</strain>
    </source>
</reference>
<proteinExistence type="predicted"/>
<evidence type="ECO:0000313" key="3">
    <source>
        <dbReference type="Proteomes" id="UP000266841"/>
    </source>
</evidence>
<feature type="region of interest" description="Disordered" evidence="1">
    <location>
        <begin position="174"/>
        <end position="197"/>
    </location>
</feature>
<evidence type="ECO:0000256" key="1">
    <source>
        <dbReference type="SAM" id="MobiDB-lite"/>
    </source>
</evidence>
<sequence>MQGYYHLCPCESRYYDFNFLASSFHYVCPSENSSAWSPGGWTDTEDSLRLRIRIGPSEGERAANKCDTRGSYDLRTARNGDARHFLHIDIVVKYDYDDYCNRTSLPMRGSAYAGGHGGSSLHNTMKKMCLKDFPSLQATIAAVRVKHQNGDWDKFMEDCLLHISRHELEANAGSKPFPRTIAQVSPDKRKREAGDDEGEEVEEILCDGVDCSDYLVLSSGKLAVPDRVWNRSSVQFRVDVNKFNRAVDKHNASVRRRVRKKKQEDEDAHSDDDKDGGGNAKDRKIQALVARVEALEEERTFEAKCYPTPDWFQNFSDRLADTTCHDVSAKLSAGFQLLREVG</sequence>
<keyword evidence="3" id="KW-1185">Reference proteome</keyword>
<name>K0TIN9_THAOC</name>
<comment type="caution">
    <text evidence="2">The sequence shown here is derived from an EMBL/GenBank/DDBJ whole genome shotgun (WGS) entry which is preliminary data.</text>
</comment>
<dbReference type="EMBL" id="AGNL01001546">
    <property type="protein sequence ID" value="EJK76924.1"/>
    <property type="molecule type" value="Genomic_DNA"/>
</dbReference>
<gene>
    <name evidence="2" type="ORF">THAOC_01284</name>
</gene>
<feature type="compositionally biased region" description="Basic and acidic residues" evidence="1">
    <location>
        <begin position="271"/>
        <end position="282"/>
    </location>
</feature>
<organism evidence="2 3">
    <name type="scientific">Thalassiosira oceanica</name>
    <name type="common">Marine diatom</name>
    <dbReference type="NCBI Taxonomy" id="159749"/>
    <lineage>
        <taxon>Eukaryota</taxon>
        <taxon>Sar</taxon>
        <taxon>Stramenopiles</taxon>
        <taxon>Ochrophyta</taxon>
        <taxon>Bacillariophyta</taxon>
        <taxon>Coscinodiscophyceae</taxon>
        <taxon>Thalassiosirophycidae</taxon>
        <taxon>Thalassiosirales</taxon>
        <taxon>Thalassiosiraceae</taxon>
        <taxon>Thalassiosira</taxon>
    </lineage>
</organism>
<feature type="region of interest" description="Disordered" evidence="1">
    <location>
        <begin position="254"/>
        <end position="282"/>
    </location>
</feature>
<evidence type="ECO:0000313" key="2">
    <source>
        <dbReference type="EMBL" id="EJK76924.1"/>
    </source>
</evidence>